<accession>A0ABU6GEM2</accession>
<dbReference type="RefSeq" id="WP_326076883.1">
    <property type="nucleotide sequence ID" value="NZ_JARLKY010000150.1"/>
</dbReference>
<sequence>MESRKLPAQGNPQRQSADPIRRWGEAFRWPDAQRLGSFAGLRPFFPLDFALKHSREWIQSFQAVLHVDAEGGTQKRPTRTNETTILNGIDRLDQQPHSLIPYEA</sequence>
<evidence type="ECO:0000313" key="2">
    <source>
        <dbReference type="EMBL" id="MEC0232671.1"/>
    </source>
</evidence>
<proteinExistence type="predicted"/>
<gene>
    <name evidence="2" type="ORF">P4I72_36785</name>
</gene>
<keyword evidence="3" id="KW-1185">Reference proteome</keyword>
<organism evidence="2 3">
    <name type="scientific">Paenibacillus alba</name>
    <dbReference type="NCBI Taxonomy" id="1197127"/>
    <lineage>
        <taxon>Bacteria</taxon>
        <taxon>Bacillati</taxon>
        <taxon>Bacillota</taxon>
        <taxon>Bacilli</taxon>
        <taxon>Bacillales</taxon>
        <taxon>Paenibacillaceae</taxon>
        <taxon>Paenibacillus</taxon>
    </lineage>
</organism>
<reference evidence="2 3" key="1">
    <citation type="submission" date="2023-03" db="EMBL/GenBank/DDBJ databases">
        <title>Bacillus Genome Sequencing.</title>
        <authorList>
            <person name="Dunlap C."/>
        </authorList>
    </citation>
    <scope>NUCLEOTIDE SEQUENCE [LARGE SCALE GENOMIC DNA]</scope>
    <source>
        <strain evidence="2 3">BD-533</strain>
    </source>
</reference>
<evidence type="ECO:0000256" key="1">
    <source>
        <dbReference type="SAM" id="MobiDB-lite"/>
    </source>
</evidence>
<dbReference type="Proteomes" id="UP001338137">
    <property type="component" value="Unassembled WGS sequence"/>
</dbReference>
<comment type="caution">
    <text evidence="2">The sequence shown here is derived from an EMBL/GenBank/DDBJ whole genome shotgun (WGS) entry which is preliminary data.</text>
</comment>
<protein>
    <submittedName>
        <fullName evidence="2">Uncharacterized protein</fullName>
    </submittedName>
</protein>
<evidence type="ECO:0000313" key="3">
    <source>
        <dbReference type="Proteomes" id="UP001338137"/>
    </source>
</evidence>
<dbReference type="EMBL" id="JARLKY010000150">
    <property type="protein sequence ID" value="MEC0232671.1"/>
    <property type="molecule type" value="Genomic_DNA"/>
</dbReference>
<feature type="region of interest" description="Disordered" evidence="1">
    <location>
        <begin position="1"/>
        <end position="21"/>
    </location>
</feature>
<name>A0ABU6GEM2_9BACL</name>